<dbReference type="Pfam" id="PF00092">
    <property type="entry name" value="VWA"/>
    <property type="match status" value="1"/>
</dbReference>
<proteinExistence type="predicted"/>
<evidence type="ECO:0000256" key="2">
    <source>
        <dbReference type="ARBA" id="ARBA00022692"/>
    </source>
</evidence>
<dbReference type="PROSITE" id="PS50234">
    <property type="entry name" value="VWFA"/>
    <property type="match status" value="1"/>
</dbReference>
<dbReference type="SMART" id="SM00327">
    <property type="entry name" value="VWA"/>
    <property type="match status" value="1"/>
</dbReference>
<sequence length="325" mass="34338">MTEYFSFASPWAFVAIPLPLVAAWLLKARREQTRALRVPSSVVFEDLGGAQTGILGDIRTFTVVLWTVWLLGVLALAGPQIVQPTAALPISGRDIVLALDLSGSMERKDFSFDGTSTRRMEVVKEIGAKFLRGRSGDRVGLVMFADEPFLAAAPTFDLSAVETALRNVEIGTVGRSTAIGDGLGLSLKILQRSPAASKVVILLSDGANTAGNVSPESAAQLAKKLGIKVHTIMLGTDTEENVSSAMITPKRDTVTLADIAKASGGESFLIKTNDDLHKLAASLDKLEASTIAAPAVLAPHNLWPYPAGLALALCLAGFFAARRAT</sequence>
<accession>A0A2P7ALJ9</accession>
<feature type="transmembrane region" description="Helical" evidence="5">
    <location>
        <begin position="63"/>
        <end position="82"/>
    </location>
</feature>
<evidence type="ECO:0000256" key="1">
    <source>
        <dbReference type="ARBA" id="ARBA00022475"/>
    </source>
</evidence>
<keyword evidence="3 5" id="KW-1133">Transmembrane helix</keyword>
<feature type="transmembrane region" description="Helical" evidence="5">
    <location>
        <begin position="6"/>
        <end position="26"/>
    </location>
</feature>
<dbReference type="Proteomes" id="UP000241158">
    <property type="component" value="Unassembled WGS sequence"/>
</dbReference>
<evidence type="ECO:0000256" key="5">
    <source>
        <dbReference type="SAM" id="Phobius"/>
    </source>
</evidence>
<dbReference type="EMBL" id="PGGN01000006">
    <property type="protein sequence ID" value="PSH55087.1"/>
    <property type="molecule type" value="Genomic_DNA"/>
</dbReference>
<dbReference type="SUPFAM" id="SSF53300">
    <property type="entry name" value="vWA-like"/>
    <property type="match status" value="1"/>
</dbReference>
<keyword evidence="2 5" id="KW-0812">Transmembrane</keyword>
<dbReference type="OrthoDB" id="6206554at2"/>
<feature type="transmembrane region" description="Helical" evidence="5">
    <location>
        <begin position="302"/>
        <end position="321"/>
    </location>
</feature>
<dbReference type="PANTHER" id="PTHR22550">
    <property type="entry name" value="SPORE GERMINATION PROTEIN"/>
    <property type="match status" value="1"/>
</dbReference>
<comment type="caution">
    <text evidence="7">The sequence shown here is derived from an EMBL/GenBank/DDBJ whole genome shotgun (WGS) entry which is preliminary data.</text>
</comment>
<evidence type="ECO:0000313" key="8">
    <source>
        <dbReference type="Proteomes" id="UP000241158"/>
    </source>
</evidence>
<gene>
    <name evidence="7" type="ORF">CU100_23655</name>
</gene>
<evidence type="ECO:0000313" key="7">
    <source>
        <dbReference type="EMBL" id="PSH55087.1"/>
    </source>
</evidence>
<keyword evidence="4 5" id="KW-0472">Membrane</keyword>
<evidence type="ECO:0000259" key="6">
    <source>
        <dbReference type="PROSITE" id="PS50234"/>
    </source>
</evidence>
<dbReference type="InterPro" id="IPR036465">
    <property type="entry name" value="vWFA_dom_sf"/>
</dbReference>
<dbReference type="AlphaFoldDB" id="A0A2P7ALJ9"/>
<dbReference type="Gene3D" id="3.40.50.410">
    <property type="entry name" value="von Willebrand factor, type A domain"/>
    <property type="match status" value="1"/>
</dbReference>
<dbReference type="PANTHER" id="PTHR22550:SF5">
    <property type="entry name" value="LEUCINE ZIPPER PROTEIN 4"/>
    <property type="match status" value="1"/>
</dbReference>
<name>A0A2P7ALJ9_9HYPH</name>
<keyword evidence="8" id="KW-1185">Reference proteome</keyword>
<evidence type="ECO:0000256" key="3">
    <source>
        <dbReference type="ARBA" id="ARBA00022989"/>
    </source>
</evidence>
<feature type="domain" description="VWFA" evidence="6">
    <location>
        <begin position="94"/>
        <end position="283"/>
    </location>
</feature>
<dbReference type="RefSeq" id="WP_106719092.1">
    <property type="nucleotide sequence ID" value="NZ_JACHXT010000002.1"/>
</dbReference>
<dbReference type="InterPro" id="IPR050768">
    <property type="entry name" value="UPF0353/GerABKA_families"/>
</dbReference>
<evidence type="ECO:0000256" key="4">
    <source>
        <dbReference type="ARBA" id="ARBA00023136"/>
    </source>
</evidence>
<keyword evidence="1" id="KW-1003">Cell membrane</keyword>
<organism evidence="7 8">
    <name type="scientific">Phyllobacterium endophyticum</name>
    <dbReference type="NCBI Taxonomy" id="1149773"/>
    <lineage>
        <taxon>Bacteria</taxon>
        <taxon>Pseudomonadati</taxon>
        <taxon>Pseudomonadota</taxon>
        <taxon>Alphaproteobacteria</taxon>
        <taxon>Hyphomicrobiales</taxon>
        <taxon>Phyllobacteriaceae</taxon>
        <taxon>Phyllobacterium</taxon>
    </lineage>
</organism>
<dbReference type="InterPro" id="IPR002035">
    <property type="entry name" value="VWF_A"/>
</dbReference>
<protein>
    <recommendedName>
        <fullName evidence="6">VWFA domain-containing protein</fullName>
    </recommendedName>
</protein>
<reference evidence="8" key="1">
    <citation type="submission" date="2017-11" db="EMBL/GenBank/DDBJ databases">
        <authorList>
            <person name="Kuznetsova I."/>
            <person name="Sazanova A."/>
            <person name="Chirak E."/>
            <person name="Safronova V."/>
            <person name="Willems A."/>
        </authorList>
    </citation>
    <scope>NUCLEOTIDE SEQUENCE [LARGE SCALE GENOMIC DNA]</scope>
    <source>
        <strain evidence="8">PEPV15</strain>
    </source>
</reference>